<keyword evidence="1" id="KW-0175">Coiled coil</keyword>
<protein>
    <submittedName>
        <fullName evidence="2">Uncharacterized protein</fullName>
    </submittedName>
</protein>
<feature type="coiled-coil region" evidence="1">
    <location>
        <begin position="182"/>
        <end position="297"/>
    </location>
</feature>
<evidence type="ECO:0000256" key="1">
    <source>
        <dbReference type="SAM" id="Coils"/>
    </source>
</evidence>
<dbReference type="EMBL" id="JBHSGU010000005">
    <property type="protein sequence ID" value="MFC4701012.1"/>
    <property type="molecule type" value="Genomic_DNA"/>
</dbReference>
<dbReference type="RefSeq" id="WP_382409074.1">
    <property type="nucleotide sequence ID" value="NZ_JBHSGU010000005.1"/>
</dbReference>
<accession>A0ABV9LWS6</accession>
<evidence type="ECO:0000313" key="3">
    <source>
        <dbReference type="Proteomes" id="UP001595897"/>
    </source>
</evidence>
<dbReference type="Proteomes" id="UP001595897">
    <property type="component" value="Unassembled WGS sequence"/>
</dbReference>
<evidence type="ECO:0000313" key="2">
    <source>
        <dbReference type="EMBL" id="MFC4701012.1"/>
    </source>
</evidence>
<proteinExistence type="predicted"/>
<gene>
    <name evidence="2" type="ORF">ACFO4O_12635</name>
</gene>
<sequence>MQKQVLLCPDSVVLERAAKKNAVVSEGALSKQLVYAEPSEKLDLGKLVNATNGEVKVFLADYSEQAKLPVHLIIPSVASYLALHISNNEVDAPQVNTLLKTWQSYFEACKQLLLMHPDAFVAKGISVSAHINIREAAQHALNNDDALLQLHEDWSTFVAKKDRALRPLNKYLSELGADLREVARLRSEVERLCGERDDIERKYIDELKLSASELAELKSENELLLLQIAQLQEELEEVYLKGQSREKEAQGEIARLEAEIESSSASKGKQDELETENELLLLQIAQLQEELEHYFLEYNKAIAGSKPKKPKGPKNQIMILQSSIEHGNERLTIRIKNLHVGERTFNLFDLSIGAKRVRDDGFSNLGVLELRVLPGKKAPLQDWKPNKRDRWGRKLYLEVSKQPEIHQKTQVEKLSLQDRKFLRELLALISEGADNISLNGAKLNRPMQHWQSLLLDMSTALDAN</sequence>
<name>A0ABV9LWS6_9ALTE</name>
<organism evidence="2 3">
    <name type="scientific">Glaciecola siphonariae</name>
    <dbReference type="NCBI Taxonomy" id="521012"/>
    <lineage>
        <taxon>Bacteria</taxon>
        <taxon>Pseudomonadati</taxon>
        <taxon>Pseudomonadota</taxon>
        <taxon>Gammaproteobacteria</taxon>
        <taxon>Alteromonadales</taxon>
        <taxon>Alteromonadaceae</taxon>
        <taxon>Glaciecola</taxon>
    </lineage>
</organism>
<comment type="caution">
    <text evidence="2">The sequence shown here is derived from an EMBL/GenBank/DDBJ whole genome shotgun (WGS) entry which is preliminary data.</text>
</comment>
<reference evidence="3" key="1">
    <citation type="journal article" date="2019" name="Int. J. Syst. Evol. Microbiol.">
        <title>The Global Catalogue of Microorganisms (GCM) 10K type strain sequencing project: providing services to taxonomists for standard genome sequencing and annotation.</title>
        <authorList>
            <consortium name="The Broad Institute Genomics Platform"/>
            <consortium name="The Broad Institute Genome Sequencing Center for Infectious Disease"/>
            <person name="Wu L."/>
            <person name="Ma J."/>
        </authorList>
    </citation>
    <scope>NUCLEOTIDE SEQUENCE [LARGE SCALE GENOMIC DNA]</scope>
    <source>
        <strain evidence="3">KACC 12507</strain>
    </source>
</reference>
<keyword evidence="3" id="KW-1185">Reference proteome</keyword>